<name>A0A8J3ZLH1_9ACTN</name>
<keyword evidence="3" id="KW-0067">ATP-binding</keyword>
<dbReference type="SUPFAM" id="SSF47323">
    <property type="entry name" value="Anticodon-binding domain of a subclass of class I aminoacyl-tRNA synthetases"/>
    <property type="match status" value="1"/>
</dbReference>
<accession>A0A8J3ZLH1</accession>
<comment type="caution">
    <text evidence="4">The sequence shown here is derived from an EMBL/GenBank/DDBJ whole genome shotgun (WGS) entry which is preliminary data.</text>
</comment>
<dbReference type="InterPro" id="IPR009080">
    <property type="entry name" value="tRNAsynth_Ia_anticodon-bd"/>
</dbReference>
<keyword evidence="1" id="KW-0436">Ligase</keyword>
<reference evidence="4" key="1">
    <citation type="submission" date="2021-01" db="EMBL/GenBank/DDBJ databases">
        <title>Whole genome shotgun sequence of Virgisporangium aurantiacum NBRC 16421.</title>
        <authorList>
            <person name="Komaki H."/>
            <person name="Tamura T."/>
        </authorList>
    </citation>
    <scope>NUCLEOTIDE SEQUENCE</scope>
    <source>
        <strain evidence="4">NBRC 16421</strain>
    </source>
</reference>
<dbReference type="EMBL" id="BOPG01000099">
    <property type="protein sequence ID" value="GIJ63590.1"/>
    <property type="molecule type" value="Genomic_DNA"/>
</dbReference>
<dbReference type="InterPro" id="IPR029062">
    <property type="entry name" value="Class_I_gatase-like"/>
</dbReference>
<evidence type="ECO:0000256" key="2">
    <source>
        <dbReference type="ARBA" id="ARBA00022741"/>
    </source>
</evidence>
<protein>
    <recommendedName>
        <fullName evidence="6">Cysteinyl-tRNA synthetase</fullName>
    </recommendedName>
</protein>
<dbReference type="GO" id="GO:0005524">
    <property type="term" value="F:ATP binding"/>
    <property type="evidence" value="ECO:0007669"/>
    <property type="project" value="UniProtKB-KW"/>
</dbReference>
<proteinExistence type="predicted"/>
<keyword evidence="5" id="KW-1185">Reference proteome</keyword>
<evidence type="ECO:0008006" key="6">
    <source>
        <dbReference type="Google" id="ProtNLM"/>
    </source>
</evidence>
<dbReference type="GO" id="GO:0006418">
    <property type="term" value="P:tRNA aminoacylation for protein translation"/>
    <property type="evidence" value="ECO:0007669"/>
    <property type="project" value="InterPro"/>
</dbReference>
<evidence type="ECO:0000313" key="5">
    <source>
        <dbReference type="Proteomes" id="UP000612585"/>
    </source>
</evidence>
<dbReference type="Proteomes" id="UP000612585">
    <property type="component" value="Unassembled WGS sequence"/>
</dbReference>
<evidence type="ECO:0000256" key="1">
    <source>
        <dbReference type="ARBA" id="ARBA00022598"/>
    </source>
</evidence>
<dbReference type="RefSeq" id="WP_204010448.1">
    <property type="nucleotide sequence ID" value="NZ_BOPG01000099.1"/>
</dbReference>
<dbReference type="GO" id="GO:0004812">
    <property type="term" value="F:aminoacyl-tRNA ligase activity"/>
    <property type="evidence" value="ECO:0007669"/>
    <property type="project" value="InterPro"/>
</dbReference>
<dbReference type="Gene3D" id="3.40.50.880">
    <property type="match status" value="1"/>
</dbReference>
<gene>
    <name evidence="4" type="ORF">Vau01_111060</name>
</gene>
<organism evidence="4 5">
    <name type="scientific">Virgisporangium aurantiacum</name>
    <dbReference type="NCBI Taxonomy" id="175570"/>
    <lineage>
        <taxon>Bacteria</taxon>
        <taxon>Bacillati</taxon>
        <taxon>Actinomycetota</taxon>
        <taxon>Actinomycetes</taxon>
        <taxon>Micromonosporales</taxon>
        <taxon>Micromonosporaceae</taxon>
        <taxon>Virgisporangium</taxon>
    </lineage>
</organism>
<evidence type="ECO:0000256" key="3">
    <source>
        <dbReference type="ARBA" id="ARBA00022840"/>
    </source>
</evidence>
<dbReference type="Gene3D" id="1.20.120.1910">
    <property type="entry name" value="Cysteine-tRNA ligase, C-terminal anti-codon recognition domain"/>
    <property type="match status" value="1"/>
</dbReference>
<dbReference type="AlphaFoldDB" id="A0A8J3ZLH1"/>
<evidence type="ECO:0000313" key="4">
    <source>
        <dbReference type="EMBL" id="GIJ63590.1"/>
    </source>
</evidence>
<keyword evidence="2" id="KW-0547">Nucleotide-binding</keyword>
<sequence length="392" mass="40748">MTGVLAIIGSGETSPTMVTVHKRLADRLPRSRRCVLLETPYLFQTNAAGVSAKAQTYFARSVGLDVTAVPGTAADAAFVHGADWVFAGPGSPSYALRHWRGGSIAQALHDRIRSATGVTILASAAAATIGRASVPVYEIYKAGDPPHWLDGLDLLSVLGLNVAVVPHFDNTEGGTYDTRFCYLGEPRLLAMEGLLPDGVGVLGIDEHTALLIELSTMECEVVGKGGVTVRRAGAVATLPAGAAVSVADLLAIEPRHAIARIPRPRNGHARTDTAAPTLRDAVAAAEAQFAAATAPDDRVAAVLALEAAIHEWATDTDEDDGVEQARAVLRGLIVRLAGPSAVSVALVDALLAVRRDLRATGAFGLGDAIRDALAGEGVRVNDTADGATWTTR</sequence>